<reference evidence="7" key="1">
    <citation type="submission" date="2021-04" db="EMBL/GenBank/DDBJ databases">
        <title>Draft genome of Fusarium avenaceum strain F156N33, isolated from an atmospheric sample in Virginia.</title>
        <authorList>
            <person name="Yang S."/>
            <person name="Vinatzer B.A."/>
            <person name="Coleman J."/>
        </authorList>
    </citation>
    <scope>NUCLEOTIDE SEQUENCE</scope>
    <source>
        <strain evidence="7">F156N33</strain>
    </source>
</reference>
<dbReference type="SUPFAM" id="SSF56112">
    <property type="entry name" value="Protein kinase-like (PK-like)"/>
    <property type="match status" value="1"/>
</dbReference>
<evidence type="ECO:0000313" key="8">
    <source>
        <dbReference type="Proteomes" id="UP000782241"/>
    </source>
</evidence>
<dbReference type="GO" id="GO:0043484">
    <property type="term" value="P:regulation of RNA splicing"/>
    <property type="evidence" value="ECO:0007669"/>
    <property type="project" value="TreeGrafter"/>
</dbReference>
<dbReference type="GO" id="GO:0004674">
    <property type="term" value="F:protein serine/threonine kinase activity"/>
    <property type="evidence" value="ECO:0007669"/>
    <property type="project" value="UniProtKB-KW"/>
</dbReference>
<dbReference type="GO" id="GO:0005524">
    <property type="term" value="F:ATP binding"/>
    <property type="evidence" value="ECO:0007669"/>
    <property type="project" value="UniProtKB-KW"/>
</dbReference>
<keyword evidence="5" id="KW-0067">ATP-binding</keyword>
<evidence type="ECO:0000256" key="2">
    <source>
        <dbReference type="ARBA" id="ARBA00022679"/>
    </source>
</evidence>
<evidence type="ECO:0000259" key="6">
    <source>
        <dbReference type="PROSITE" id="PS50011"/>
    </source>
</evidence>
<dbReference type="SMART" id="SM00220">
    <property type="entry name" value="S_TKc"/>
    <property type="match status" value="1"/>
</dbReference>
<dbReference type="Gene3D" id="3.30.200.20">
    <property type="entry name" value="Phosphorylase Kinase, domain 1"/>
    <property type="match status" value="1"/>
</dbReference>
<dbReference type="InterPro" id="IPR051175">
    <property type="entry name" value="CLK_kinases"/>
</dbReference>
<dbReference type="InterPro" id="IPR000719">
    <property type="entry name" value="Prot_kinase_dom"/>
</dbReference>
<dbReference type="PANTHER" id="PTHR45646">
    <property type="entry name" value="SERINE/THREONINE-PROTEIN KINASE DOA-RELATED"/>
    <property type="match status" value="1"/>
</dbReference>
<evidence type="ECO:0000256" key="1">
    <source>
        <dbReference type="ARBA" id="ARBA00022527"/>
    </source>
</evidence>
<dbReference type="Proteomes" id="UP000782241">
    <property type="component" value="Unassembled WGS sequence"/>
</dbReference>
<keyword evidence="1" id="KW-0723">Serine/threonine-protein kinase</keyword>
<keyword evidence="4" id="KW-0418">Kinase</keyword>
<feature type="domain" description="Protein kinase" evidence="6">
    <location>
        <begin position="62"/>
        <end position="312"/>
    </location>
</feature>
<keyword evidence="8" id="KW-1185">Reference proteome</keyword>
<evidence type="ECO:0000256" key="3">
    <source>
        <dbReference type="ARBA" id="ARBA00022741"/>
    </source>
</evidence>
<evidence type="ECO:0000313" key="7">
    <source>
        <dbReference type="EMBL" id="KAG5656427.1"/>
    </source>
</evidence>
<dbReference type="GO" id="GO:0005634">
    <property type="term" value="C:nucleus"/>
    <property type="evidence" value="ECO:0007669"/>
    <property type="project" value="TreeGrafter"/>
</dbReference>
<evidence type="ECO:0000256" key="4">
    <source>
        <dbReference type="ARBA" id="ARBA00022777"/>
    </source>
</evidence>
<protein>
    <recommendedName>
        <fullName evidence="6">Protein kinase domain-containing protein</fullName>
    </recommendedName>
</protein>
<accession>A0A9P7H0Z7</accession>
<dbReference type="AlphaFoldDB" id="A0A9P7H0Z7"/>
<comment type="caution">
    <text evidence="7">The sequence shown here is derived from an EMBL/GenBank/DDBJ whole genome shotgun (WGS) entry which is preliminary data.</text>
</comment>
<keyword evidence="2" id="KW-0808">Transferase</keyword>
<gene>
    <name evidence="7" type="ORF">KAF25_000014</name>
</gene>
<dbReference type="InterPro" id="IPR011009">
    <property type="entry name" value="Kinase-like_dom_sf"/>
</dbReference>
<evidence type="ECO:0000256" key="5">
    <source>
        <dbReference type="ARBA" id="ARBA00022840"/>
    </source>
</evidence>
<sequence length="312" mass="34492">MLHRFLKTPQLAETMAYLISLQTPVASTKIYSLASLCLQRLNLARSYHSQMPAQIYNCYTDAEPLHLYRPGGYHPIALGDALKNGRDDRYVAVKITVSEVKESSELKILQALSALPIHHPGSSHITQLLDHFTLIGPNGSHDCLVLELVGPNIADIVESYCKDDRLPSKLAKVFAKQALQGLDFLAANNIGHGDLHSRNLALVVTGLDSLSEEDFVARLGEPEMGAVTRLDDRPLSDNIPTQIIRPAFFRRRDLMLSCPSIKIIDFGEAFFGNNAPGTLHTPLCVRAPEIVFGDRLDHRVDIWSAGCLVNIH</sequence>
<name>A0A9P7H0Z7_9HYPO</name>
<dbReference type="Gene3D" id="1.10.510.10">
    <property type="entry name" value="Transferase(Phosphotransferase) domain 1"/>
    <property type="match status" value="1"/>
</dbReference>
<keyword evidence="3" id="KW-0547">Nucleotide-binding</keyword>
<dbReference type="PANTHER" id="PTHR45646:SF11">
    <property type="entry name" value="SERINE_THREONINE-PROTEIN KINASE DOA"/>
    <property type="match status" value="1"/>
</dbReference>
<dbReference type="PROSITE" id="PS50011">
    <property type="entry name" value="PROTEIN_KINASE_DOM"/>
    <property type="match status" value="1"/>
</dbReference>
<dbReference type="EMBL" id="JAGPUO010000021">
    <property type="protein sequence ID" value="KAG5656427.1"/>
    <property type="molecule type" value="Genomic_DNA"/>
</dbReference>
<organism evidence="7 8">
    <name type="scientific">Fusarium avenaceum</name>
    <dbReference type="NCBI Taxonomy" id="40199"/>
    <lineage>
        <taxon>Eukaryota</taxon>
        <taxon>Fungi</taxon>
        <taxon>Dikarya</taxon>
        <taxon>Ascomycota</taxon>
        <taxon>Pezizomycotina</taxon>
        <taxon>Sordariomycetes</taxon>
        <taxon>Hypocreomycetidae</taxon>
        <taxon>Hypocreales</taxon>
        <taxon>Nectriaceae</taxon>
        <taxon>Fusarium</taxon>
        <taxon>Fusarium tricinctum species complex</taxon>
    </lineage>
</organism>
<proteinExistence type="predicted"/>